<reference evidence="1" key="1">
    <citation type="submission" date="2012-02" db="EMBL/GenBank/DDBJ databases">
        <title>The complete genome of Solitalea canadensis DSM 3403.</title>
        <authorList>
            <consortium name="US DOE Joint Genome Institute (JGI-PGF)"/>
            <person name="Lucas S."/>
            <person name="Copeland A."/>
            <person name="Lapidus A."/>
            <person name="Glavina del Rio T."/>
            <person name="Dalin E."/>
            <person name="Tice H."/>
            <person name="Bruce D."/>
            <person name="Goodwin L."/>
            <person name="Pitluck S."/>
            <person name="Peters L."/>
            <person name="Ovchinnikova G."/>
            <person name="Lu M."/>
            <person name="Kyrpides N."/>
            <person name="Mavromatis K."/>
            <person name="Ivanova N."/>
            <person name="Brettin T."/>
            <person name="Detter J.C."/>
            <person name="Han C."/>
            <person name="Larimer F."/>
            <person name="Land M."/>
            <person name="Hauser L."/>
            <person name="Markowitz V."/>
            <person name="Cheng J.-F."/>
            <person name="Hugenholtz P."/>
            <person name="Woyke T."/>
            <person name="Wu D."/>
            <person name="Spring S."/>
            <person name="Schroeder M."/>
            <person name="Kopitz M."/>
            <person name="Brambilla E."/>
            <person name="Klenk H.-P."/>
            <person name="Eisen J.A."/>
        </authorList>
    </citation>
    <scope>NUCLEOTIDE SEQUENCE</scope>
    <source>
        <strain evidence="1">DSM 3403</strain>
    </source>
</reference>
<proteinExistence type="predicted"/>
<evidence type="ECO:0000313" key="1">
    <source>
        <dbReference type="EMBL" id="AFD05719.1"/>
    </source>
</evidence>
<dbReference type="AlphaFoldDB" id="H8KP82"/>
<dbReference type="HOGENOM" id="CLU_2221484_0_0_10"/>
<dbReference type="EMBL" id="CP003349">
    <property type="protein sequence ID" value="AFD05719.1"/>
    <property type="molecule type" value="Genomic_DNA"/>
</dbReference>
<organism evidence="1 2">
    <name type="scientific">Solitalea canadensis (strain ATCC 29591 / DSM 3403 / JCM 21819 / LMG 8368 / NBRC 15130 / NCIMB 12057 / USAM 9D)</name>
    <name type="common">Flexibacter canadensis</name>
    <dbReference type="NCBI Taxonomy" id="929556"/>
    <lineage>
        <taxon>Bacteria</taxon>
        <taxon>Pseudomonadati</taxon>
        <taxon>Bacteroidota</taxon>
        <taxon>Sphingobacteriia</taxon>
        <taxon>Sphingobacteriales</taxon>
        <taxon>Sphingobacteriaceae</taxon>
        <taxon>Solitalea</taxon>
    </lineage>
</organism>
<sequence length="106" mass="11859">MPDTIGTTYASPDQLGDDFTSYAINELYKQNLEIDDSAVKSLTTLINKGTKRIKLSSTSEPLVYKSIDRLVTAIVTRKNEEIELTTVSDLDIEKVLKSICPVWPFC</sequence>
<gene>
    <name evidence="1" type="ordered locus">Solca_0589</name>
</gene>
<dbReference type="KEGG" id="scn:Solca_0589"/>
<protein>
    <submittedName>
        <fullName evidence="1">Uncharacterized protein</fullName>
    </submittedName>
</protein>
<dbReference type="STRING" id="929556.Solca_0589"/>
<evidence type="ECO:0000313" key="2">
    <source>
        <dbReference type="Proteomes" id="UP000007590"/>
    </source>
</evidence>
<dbReference type="Proteomes" id="UP000007590">
    <property type="component" value="Chromosome"/>
</dbReference>
<accession>H8KP82</accession>
<keyword evidence="2" id="KW-1185">Reference proteome</keyword>
<name>H8KP82_SOLCM</name>
<dbReference type="RefSeq" id="WP_014678947.1">
    <property type="nucleotide sequence ID" value="NC_017770.1"/>
</dbReference>